<proteinExistence type="predicted"/>
<dbReference type="EMBL" id="CATQJA010002709">
    <property type="protein sequence ID" value="CAJ0586559.1"/>
    <property type="molecule type" value="Genomic_DNA"/>
</dbReference>
<evidence type="ECO:0000313" key="2">
    <source>
        <dbReference type="EMBL" id="CAJ0586559.1"/>
    </source>
</evidence>
<comment type="caution">
    <text evidence="2">The sequence shown here is derived from an EMBL/GenBank/DDBJ whole genome shotgun (WGS) entry which is preliminary data.</text>
</comment>
<gene>
    <name evidence="2" type="ORF">MSPICULIGERA_LOCUS24561</name>
</gene>
<name>A0AA36DI30_9BILA</name>
<dbReference type="AlphaFoldDB" id="A0AA36DI30"/>
<keyword evidence="3" id="KW-1185">Reference proteome</keyword>
<evidence type="ECO:0000313" key="3">
    <source>
        <dbReference type="Proteomes" id="UP001177023"/>
    </source>
</evidence>
<protein>
    <submittedName>
        <fullName evidence="2">Uncharacterized protein</fullName>
    </submittedName>
</protein>
<organism evidence="2 3">
    <name type="scientific">Mesorhabditis spiculigera</name>
    <dbReference type="NCBI Taxonomy" id="96644"/>
    <lineage>
        <taxon>Eukaryota</taxon>
        <taxon>Metazoa</taxon>
        <taxon>Ecdysozoa</taxon>
        <taxon>Nematoda</taxon>
        <taxon>Chromadorea</taxon>
        <taxon>Rhabditida</taxon>
        <taxon>Rhabditina</taxon>
        <taxon>Rhabditomorpha</taxon>
        <taxon>Rhabditoidea</taxon>
        <taxon>Rhabditidae</taxon>
        <taxon>Mesorhabditinae</taxon>
        <taxon>Mesorhabditis</taxon>
    </lineage>
</organism>
<feature type="compositionally biased region" description="Basic and acidic residues" evidence="1">
    <location>
        <begin position="109"/>
        <end position="124"/>
    </location>
</feature>
<sequence length="124" mass="14036">MTEFDEALQRIHMEISSDARPAQTRKAILDALEPYTHAEGKKKKELTAAMITRATGRAVNRFFYQMMDAKMRQSNFWDKRVKNCEQPRLRPRCGSAKAPAAAPQPTGRACEEGPRKTSKDIVVV</sequence>
<accession>A0AA36DI30</accession>
<evidence type="ECO:0000256" key="1">
    <source>
        <dbReference type="SAM" id="MobiDB-lite"/>
    </source>
</evidence>
<feature type="non-terminal residue" evidence="2">
    <location>
        <position position="124"/>
    </location>
</feature>
<dbReference type="Proteomes" id="UP001177023">
    <property type="component" value="Unassembled WGS sequence"/>
</dbReference>
<feature type="region of interest" description="Disordered" evidence="1">
    <location>
        <begin position="88"/>
        <end position="124"/>
    </location>
</feature>
<reference evidence="2" key="1">
    <citation type="submission" date="2023-06" db="EMBL/GenBank/DDBJ databases">
        <authorList>
            <person name="Delattre M."/>
        </authorList>
    </citation>
    <scope>NUCLEOTIDE SEQUENCE</scope>
    <source>
        <strain evidence="2">AF72</strain>
    </source>
</reference>